<dbReference type="EMBL" id="LR796577">
    <property type="protein sequence ID" value="CAB4152526.1"/>
    <property type="molecule type" value="Genomic_DNA"/>
</dbReference>
<evidence type="ECO:0000313" key="1">
    <source>
        <dbReference type="EMBL" id="CAB4152526.1"/>
    </source>
</evidence>
<gene>
    <name evidence="1" type="ORF">UFOVP613_19</name>
</gene>
<protein>
    <submittedName>
        <fullName evidence="1">Uncharacterized protein</fullName>
    </submittedName>
</protein>
<sequence>MSTTKTATATTTGYGLIYFGGDAEFLNCTCGNSVMQDGFSEASGEYDLRRALTEDEQGDWDGVTYLCNSCDSIQEPVYLVKPSVVVAELALATGAPLTMDYLPCCGHSGVQQVLMVEIRYRLNDSLPELCQKWDCDDIAPCMTAPGMGALRICRGCAATYHCPGHDSPYA</sequence>
<reference evidence="1" key="1">
    <citation type="submission" date="2020-04" db="EMBL/GenBank/DDBJ databases">
        <authorList>
            <person name="Chiriac C."/>
            <person name="Salcher M."/>
            <person name="Ghai R."/>
            <person name="Kavagutti S V."/>
        </authorList>
    </citation>
    <scope>NUCLEOTIDE SEQUENCE</scope>
</reference>
<name>A0A6J5N5B3_9CAUD</name>
<organism evidence="1">
    <name type="scientific">uncultured Caudovirales phage</name>
    <dbReference type="NCBI Taxonomy" id="2100421"/>
    <lineage>
        <taxon>Viruses</taxon>
        <taxon>Duplodnaviria</taxon>
        <taxon>Heunggongvirae</taxon>
        <taxon>Uroviricota</taxon>
        <taxon>Caudoviricetes</taxon>
        <taxon>Peduoviridae</taxon>
        <taxon>Maltschvirus</taxon>
        <taxon>Maltschvirus maltsch</taxon>
    </lineage>
</organism>
<proteinExistence type="predicted"/>
<accession>A0A6J5N5B3</accession>